<dbReference type="InterPro" id="IPR050984">
    <property type="entry name" value="Gfo/Idh/MocA_domain"/>
</dbReference>
<evidence type="ECO:0000259" key="3">
    <source>
        <dbReference type="Pfam" id="PF01408"/>
    </source>
</evidence>
<dbReference type="SUPFAM" id="SSF51735">
    <property type="entry name" value="NAD(P)-binding Rossmann-fold domains"/>
    <property type="match status" value="1"/>
</dbReference>
<feature type="domain" description="GFO/IDH/MocA-like oxidoreductase" evidence="4">
    <location>
        <begin position="134"/>
        <end position="249"/>
    </location>
</feature>
<evidence type="ECO:0000256" key="1">
    <source>
        <dbReference type="ARBA" id="ARBA00010928"/>
    </source>
</evidence>
<dbReference type="PANTHER" id="PTHR22604">
    <property type="entry name" value="OXIDOREDUCTASES"/>
    <property type="match status" value="1"/>
</dbReference>
<dbReference type="InterPro" id="IPR055170">
    <property type="entry name" value="GFO_IDH_MocA-like_dom"/>
</dbReference>
<dbReference type="PANTHER" id="PTHR22604:SF105">
    <property type="entry name" value="TRANS-1,2-DIHYDROBENZENE-1,2-DIOL DEHYDROGENASE"/>
    <property type="match status" value="1"/>
</dbReference>
<protein>
    <submittedName>
        <fullName evidence="5">Gfo/Idh/MocA family oxidoreductase</fullName>
    </submittedName>
</protein>
<keyword evidence="6" id="KW-1185">Reference proteome</keyword>
<dbReference type="Proteomes" id="UP000632774">
    <property type="component" value="Unassembled WGS sequence"/>
</dbReference>
<dbReference type="Pfam" id="PF01408">
    <property type="entry name" value="GFO_IDH_MocA"/>
    <property type="match status" value="1"/>
</dbReference>
<proteinExistence type="inferred from homology"/>
<comment type="similarity">
    <text evidence="1">Belongs to the Gfo/Idh/MocA family.</text>
</comment>
<dbReference type="RefSeq" id="WP_194105172.1">
    <property type="nucleotide sequence ID" value="NZ_JADFFM010000001.1"/>
</dbReference>
<evidence type="ECO:0000256" key="2">
    <source>
        <dbReference type="ARBA" id="ARBA00023002"/>
    </source>
</evidence>
<reference evidence="5 6" key="1">
    <citation type="submission" date="2020-10" db="EMBL/GenBank/DDBJ databases">
        <title>Mucilaginibacter mali sp. nov., isolated from rhizosphere soil of apple orchard.</title>
        <authorList>
            <person name="Lee J.-S."/>
            <person name="Kim H.S."/>
            <person name="Kim J.-S."/>
        </authorList>
    </citation>
    <scope>NUCLEOTIDE SEQUENCE [LARGE SCALE GENOMIC DNA]</scope>
    <source>
        <strain evidence="5 6">KCTC 23157</strain>
    </source>
</reference>
<evidence type="ECO:0000259" key="4">
    <source>
        <dbReference type="Pfam" id="PF22725"/>
    </source>
</evidence>
<name>A0ABR9XFE4_9SPHI</name>
<sequence>MKDKIRWGILSTAKIARTQVIPAIKQSQLGQVAAIASSDKNKAEQTAADLDIPKAYGSYKELLNDPGIDALYIPLPNQMHVDYTLQALAAGKHVLCEKPIGLNVRDAQRLIDGTAQYPHLKVMEAFMYRFHPQWQKAKQLVDDGALGGVRNVQCTFSYYNVDAGNIRNKAGGGALMDIGCYCISFPRFIFNAEPERVVGLLNIDANFGVDALTSGLLDFGSGRQATFTCSTQLEPFQQLNIFGAKGRLEIEIPVNAPNDTPCRLFLQRDRIVEEIIIPITNQYTQQVDAFAKAILNDTPVPTPLSDALGNMRVIDALFESGKKGEWAHL</sequence>
<organism evidence="5 6">
    <name type="scientific">Mucilaginibacter boryungensis</name>
    <dbReference type="NCBI Taxonomy" id="768480"/>
    <lineage>
        <taxon>Bacteria</taxon>
        <taxon>Pseudomonadati</taxon>
        <taxon>Bacteroidota</taxon>
        <taxon>Sphingobacteriia</taxon>
        <taxon>Sphingobacteriales</taxon>
        <taxon>Sphingobacteriaceae</taxon>
        <taxon>Mucilaginibacter</taxon>
    </lineage>
</organism>
<dbReference type="InterPro" id="IPR036291">
    <property type="entry name" value="NAD(P)-bd_dom_sf"/>
</dbReference>
<dbReference type="Pfam" id="PF22725">
    <property type="entry name" value="GFO_IDH_MocA_C3"/>
    <property type="match status" value="1"/>
</dbReference>
<evidence type="ECO:0000313" key="6">
    <source>
        <dbReference type="Proteomes" id="UP000632774"/>
    </source>
</evidence>
<comment type="caution">
    <text evidence="5">The sequence shown here is derived from an EMBL/GenBank/DDBJ whole genome shotgun (WGS) entry which is preliminary data.</text>
</comment>
<feature type="domain" description="Gfo/Idh/MocA-like oxidoreductase N-terminal" evidence="3">
    <location>
        <begin position="5"/>
        <end position="113"/>
    </location>
</feature>
<dbReference type="Gene3D" id="3.30.360.10">
    <property type="entry name" value="Dihydrodipicolinate Reductase, domain 2"/>
    <property type="match status" value="1"/>
</dbReference>
<evidence type="ECO:0000313" key="5">
    <source>
        <dbReference type="EMBL" id="MBE9665785.1"/>
    </source>
</evidence>
<dbReference type="Gene3D" id="3.40.50.720">
    <property type="entry name" value="NAD(P)-binding Rossmann-like Domain"/>
    <property type="match status" value="1"/>
</dbReference>
<keyword evidence="2" id="KW-0560">Oxidoreductase</keyword>
<accession>A0ABR9XFE4</accession>
<dbReference type="InterPro" id="IPR000683">
    <property type="entry name" value="Gfo/Idh/MocA-like_OxRdtase_N"/>
</dbReference>
<dbReference type="EMBL" id="JADFFM010000001">
    <property type="protein sequence ID" value="MBE9665785.1"/>
    <property type="molecule type" value="Genomic_DNA"/>
</dbReference>
<dbReference type="SUPFAM" id="SSF55347">
    <property type="entry name" value="Glyceraldehyde-3-phosphate dehydrogenase-like, C-terminal domain"/>
    <property type="match status" value="1"/>
</dbReference>
<gene>
    <name evidence="5" type="ORF">IRJ18_05385</name>
</gene>